<dbReference type="InterPro" id="IPR043504">
    <property type="entry name" value="Peptidase_S1_PA_chymotrypsin"/>
</dbReference>
<reference evidence="1 2" key="1">
    <citation type="submission" date="2015-07" db="EMBL/GenBank/DDBJ databases">
        <title>Draft genome sequences of 17 French Clostridium botulinum group III.</title>
        <authorList>
            <person name="Woudstra C."/>
            <person name="Le Marechal C."/>
            <person name="Souillard R."/>
            <person name="Bayon-Auboyer M.-H."/>
            <person name="Dessouter D."/>
            <person name="Fach P."/>
        </authorList>
    </citation>
    <scope>NUCLEOTIDE SEQUENCE [LARGE SCALE GENOMIC DNA]</scope>
    <source>
        <strain evidence="1 2">12LNRI-CD</strain>
    </source>
</reference>
<evidence type="ECO:0000313" key="1">
    <source>
        <dbReference type="EMBL" id="KOA84667.1"/>
    </source>
</evidence>
<accession>A0A9Q1UX31</accession>
<gene>
    <name evidence="1" type="ORF">ADU74_10940</name>
</gene>
<comment type="caution">
    <text evidence="1">The sequence shown here is derived from an EMBL/GenBank/DDBJ whole genome shotgun (WGS) entry which is preliminary data.</text>
</comment>
<dbReference type="RefSeq" id="WP_013725888.1">
    <property type="nucleotide sequence ID" value="NZ_LGVO01000026.1"/>
</dbReference>
<dbReference type="EMBL" id="LGVR01000064">
    <property type="protein sequence ID" value="KOA84667.1"/>
    <property type="molecule type" value="Genomic_DNA"/>
</dbReference>
<evidence type="ECO:0008006" key="3">
    <source>
        <dbReference type="Google" id="ProtNLM"/>
    </source>
</evidence>
<dbReference type="Gene3D" id="2.40.10.10">
    <property type="entry name" value="Trypsin-like serine proteases"/>
    <property type="match status" value="1"/>
</dbReference>
<dbReference type="OrthoDB" id="104542at2"/>
<dbReference type="InterPro" id="IPR009003">
    <property type="entry name" value="Peptidase_S1_PA"/>
</dbReference>
<proteinExistence type="predicted"/>
<evidence type="ECO:0000313" key="2">
    <source>
        <dbReference type="Proteomes" id="UP000037540"/>
    </source>
</evidence>
<organism evidence="1 2">
    <name type="scientific">Clostridium botulinum</name>
    <dbReference type="NCBI Taxonomy" id="1491"/>
    <lineage>
        <taxon>Bacteria</taxon>
        <taxon>Bacillati</taxon>
        <taxon>Bacillota</taxon>
        <taxon>Clostridia</taxon>
        <taxon>Eubacteriales</taxon>
        <taxon>Clostridiaceae</taxon>
        <taxon>Clostridium</taxon>
    </lineage>
</organism>
<dbReference type="SUPFAM" id="SSF50494">
    <property type="entry name" value="Trypsin-like serine proteases"/>
    <property type="match status" value="1"/>
</dbReference>
<dbReference type="Proteomes" id="UP000037540">
    <property type="component" value="Unassembled WGS sequence"/>
</dbReference>
<protein>
    <recommendedName>
        <fullName evidence="3">Peptidase S1 domain-containing protein</fullName>
    </recommendedName>
</protein>
<dbReference type="AlphaFoldDB" id="A0A9Q1UX31"/>
<name>A0A9Q1UX31_CLOBO</name>
<sequence length="313" mass="33989">MNINCNLDQQILYIARCQYKFFLSKPNVVGVGLGIKLKNGIDTGQNCIKVFVTRKLPQNSLCKNALVPTLYQGIITDVEEIQNNNLYYPKNNFSSMNNPFTKRVRPTPGGYAIGPASNVLFGSLGCIVKDDMGKHYLFSSAHVLTADYTVPLGTEIIQPSYPFHGHAPNDTIGTLYKYIPLNFTGANFADAGIALVSDLSKVSNKVALIGDIKGVSLPVLRLSVKKTGYKTGLTKGTIKSIGVTRLYSYEHGAVLFKNLILTSNMSNPGDSGSILFDNSNKAIGILFGGDAQNSIFNPISIALDLLHVQLIIH</sequence>